<evidence type="ECO:0008006" key="8">
    <source>
        <dbReference type="Google" id="ProtNLM"/>
    </source>
</evidence>
<dbReference type="Gene3D" id="1.10.630.10">
    <property type="entry name" value="Cytochrome P450"/>
    <property type="match status" value="2"/>
</dbReference>
<dbReference type="InterPro" id="IPR002403">
    <property type="entry name" value="Cyt_P450_E_grp-IV"/>
</dbReference>
<comment type="similarity">
    <text evidence="2">Belongs to the cytochrome P450 family.</text>
</comment>
<proteinExistence type="inferred from homology"/>
<comment type="caution">
    <text evidence="6">The sequence shown here is derived from an EMBL/GenBank/DDBJ whole genome shotgun (WGS) entry which is preliminary data.</text>
</comment>
<gene>
    <name evidence="6" type="ORF">LTR69_008488</name>
</gene>
<dbReference type="PANTHER" id="PTHR24305">
    <property type="entry name" value="CYTOCHROME P450"/>
    <property type="match status" value="1"/>
</dbReference>
<dbReference type="InterPro" id="IPR050121">
    <property type="entry name" value="Cytochrome_P450_monoxygenase"/>
</dbReference>
<keyword evidence="3" id="KW-0479">Metal-binding</keyword>
<keyword evidence="7" id="KW-1185">Reference proteome</keyword>
<dbReference type="PANTHER" id="PTHR24305:SF96">
    <property type="entry name" value="CYTOCHROME P450 MONOOXYGENASE STCB-RELATED"/>
    <property type="match status" value="1"/>
</dbReference>
<evidence type="ECO:0000256" key="4">
    <source>
        <dbReference type="ARBA" id="ARBA00023002"/>
    </source>
</evidence>
<keyword evidence="4" id="KW-0560">Oxidoreductase</keyword>
<evidence type="ECO:0000256" key="5">
    <source>
        <dbReference type="ARBA" id="ARBA00023004"/>
    </source>
</evidence>
<dbReference type="InterPro" id="IPR036396">
    <property type="entry name" value="Cyt_P450_sf"/>
</dbReference>
<evidence type="ECO:0000313" key="7">
    <source>
        <dbReference type="Proteomes" id="UP001345691"/>
    </source>
</evidence>
<evidence type="ECO:0000313" key="6">
    <source>
        <dbReference type="EMBL" id="KAK5054920.1"/>
    </source>
</evidence>
<organism evidence="6 7">
    <name type="scientific">Exophiala sideris</name>
    <dbReference type="NCBI Taxonomy" id="1016849"/>
    <lineage>
        <taxon>Eukaryota</taxon>
        <taxon>Fungi</taxon>
        <taxon>Dikarya</taxon>
        <taxon>Ascomycota</taxon>
        <taxon>Pezizomycotina</taxon>
        <taxon>Eurotiomycetes</taxon>
        <taxon>Chaetothyriomycetidae</taxon>
        <taxon>Chaetothyriales</taxon>
        <taxon>Herpotrichiellaceae</taxon>
        <taxon>Exophiala</taxon>
    </lineage>
</organism>
<sequence length="333" mass="37720">MGPIVRVGPREIAVNTSEGVKTIQKVQRGFAKSEWYDKTGPGLIGMRDREKHSHRRRLLAHPLSNTALQDFEPLVQAMVDLAMEKIRHESRRLGHADVYKWFGLMATDIIGDLTFGSSFRMLEQGRGNQYTDDLQSTLHQVHMRIVLYPLLDILAYLPLKQAREVGEKFKRIGGYGKESMKRLKHAQATGALLLLYSSEALRLYGTASGSHHCSVPAGGWQIEDYYLPPSTVVTSQAYSLHRRPETFEEPFSFKPERWLDPTAEMQMAFIPFGERPRICIGINLAYVELRLTTAAFFRAFKGAVVDPALADDDMHLENYTLISPKGRKCLVQV</sequence>
<dbReference type="EMBL" id="JAVRRF010000021">
    <property type="protein sequence ID" value="KAK5054920.1"/>
    <property type="molecule type" value="Genomic_DNA"/>
</dbReference>
<protein>
    <recommendedName>
        <fullName evidence="8">Cytochrome P450</fullName>
    </recommendedName>
</protein>
<comment type="cofactor">
    <cofactor evidence="1">
        <name>heme</name>
        <dbReference type="ChEBI" id="CHEBI:30413"/>
    </cofactor>
</comment>
<dbReference type="SUPFAM" id="SSF48264">
    <property type="entry name" value="Cytochrome P450"/>
    <property type="match status" value="1"/>
</dbReference>
<evidence type="ECO:0000256" key="2">
    <source>
        <dbReference type="ARBA" id="ARBA00010617"/>
    </source>
</evidence>
<evidence type="ECO:0000256" key="1">
    <source>
        <dbReference type="ARBA" id="ARBA00001971"/>
    </source>
</evidence>
<dbReference type="InterPro" id="IPR001128">
    <property type="entry name" value="Cyt_P450"/>
</dbReference>
<accession>A0ABR0J2T3</accession>
<dbReference type="PRINTS" id="PR00465">
    <property type="entry name" value="EP450IV"/>
</dbReference>
<evidence type="ECO:0000256" key="3">
    <source>
        <dbReference type="ARBA" id="ARBA00022723"/>
    </source>
</evidence>
<dbReference type="Proteomes" id="UP001345691">
    <property type="component" value="Unassembled WGS sequence"/>
</dbReference>
<reference evidence="6 7" key="1">
    <citation type="submission" date="2023-08" db="EMBL/GenBank/DDBJ databases">
        <title>Black Yeasts Isolated from many extreme environments.</title>
        <authorList>
            <person name="Coleine C."/>
            <person name="Stajich J.E."/>
            <person name="Selbmann L."/>
        </authorList>
    </citation>
    <scope>NUCLEOTIDE SEQUENCE [LARGE SCALE GENOMIC DNA]</scope>
    <source>
        <strain evidence="6 7">CCFEE 6328</strain>
    </source>
</reference>
<dbReference type="Pfam" id="PF00067">
    <property type="entry name" value="p450"/>
    <property type="match status" value="2"/>
</dbReference>
<name>A0ABR0J2T3_9EURO</name>
<keyword evidence="5" id="KW-0408">Iron</keyword>